<organism evidence="1 2">
    <name type="scientific">Collichthys lucidus</name>
    <name type="common">Big head croaker</name>
    <name type="synonym">Sciaena lucida</name>
    <dbReference type="NCBI Taxonomy" id="240159"/>
    <lineage>
        <taxon>Eukaryota</taxon>
        <taxon>Metazoa</taxon>
        <taxon>Chordata</taxon>
        <taxon>Craniata</taxon>
        <taxon>Vertebrata</taxon>
        <taxon>Euteleostomi</taxon>
        <taxon>Actinopterygii</taxon>
        <taxon>Neopterygii</taxon>
        <taxon>Teleostei</taxon>
        <taxon>Neoteleostei</taxon>
        <taxon>Acanthomorphata</taxon>
        <taxon>Eupercaria</taxon>
        <taxon>Sciaenidae</taxon>
        <taxon>Collichthys</taxon>
    </lineage>
</organism>
<sequence>MTSRDSASRCASSSPRWTGRSVDEYLELMPGEELLVLSRWSTTNGTIGRVLKEFGVELVCLHEDPHRNVCQEMDVWCVNTNHVHHLMAQKKEEVDIGAVIVQEVVPVLDGDTEERGPSIEPFPPPWIWLRAATSAWELTDMTHGSGRHTNEAENTFTVTL</sequence>
<keyword evidence="2" id="KW-1185">Reference proteome</keyword>
<dbReference type="AlphaFoldDB" id="A0A4U5TXJ9"/>
<name>A0A4U5TXJ9_COLLU</name>
<proteinExistence type="predicted"/>
<accession>A0A4U5TXJ9</accession>
<protein>
    <submittedName>
        <fullName evidence="1">Uncharacterized protein</fullName>
    </submittedName>
</protein>
<dbReference type="EMBL" id="CM014078">
    <property type="protein sequence ID" value="TKS66394.1"/>
    <property type="molecule type" value="Genomic_DNA"/>
</dbReference>
<reference evidence="1 2" key="1">
    <citation type="submission" date="2019-01" db="EMBL/GenBank/DDBJ databases">
        <title>Genome Assembly of Collichthys lucidus.</title>
        <authorList>
            <person name="Cai M."/>
            <person name="Xiao S."/>
        </authorList>
    </citation>
    <scope>NUCLEOTIDE SEQUENCE [LARGE SCALE GENOMIC DNA]</scope>
    <source>
        <strain evidence="1">JT15FE1705JMU</strain>
        <tissue evidence="1">Muscle</tissue>
    </source>
</reference>
<evidence type="ECO:0000313" key="2">
    <source>
        <dbReference type="Proteomes" id="UP000298787"/>
    </source>
</evidence>
<evidence type="ECO:0000313" key="1">
    <source>
        <dbReference type="EMBL" id="TKS66394.1"/>
    </source>
</evidence>
<dbReference type="Proteomes" id="UP000298787">
    <property type="component" value="Chromosome 1"/>
</dbReference>
<gene>
    <name evidence="1" type="ORF">D9C73_000450</name>
</gene>